<dbReference type="Gene3D" id="1.10.260.40">
    <property type="entry name" value="lambda repressor-like DNA-binding domains"/>
    <property type="match status" value="1"/>
</dbReference>
<organism evidence="2 3">
    <name type="scientific">Saccharopolyspora rosea</name>
    <dbReference type="NCBI Taxonomy" id="524884"/>
    <lineage>
        <taxon>Bacteria</taxon>
        <taxon>Bacillati</taxon>
        <taxon>Actinomycetota</taxon>
        <taxon>Actinomycetes</taxon>
        <taxon>Pseudonocardiales</taxon>
        <taxon>Pseudonocardiaceae</taxon>
        <taxon>Saccharopolyspora</taxon>
    </lineage>
</organism>
<accession>A0ABW3FR50</accession>
<evidence type="ECO:0000313" key="3">
    <source>
        <dbReference type="Proteomes" id="UP001597018"/>
    </source>
</evidence>
<dbReference type="SUPFAM" id="SSF47413">
    <property type="entry name" value="lambda repressor-like DNA-binding domains"/>
    <property type="match status" value="1"/>
</dbReference>
<dbReference type="InterPro" id="IPR001387">
    <property type="entry name" value="Cro/C1-type_HTH"/>
</dbReference>
<dbReference type="InterPro" id="IPR045697">
    <property type="entry name" value="DUF5919"/>
</dbReference>
<sequence length="249" mass="28636">MANERLRDALLRKGLTNEHVAKSMGVDPKTVERWITKGRTPYPRHRRTIAAMLRESESYLWPDSVSDERRAEVAESELIQMYPHRNSIPVDVWDRLIRDSADTVEILVHAALFLVERPTFIKDLRRKAENGARIRLLFGDPHSDEIELRSAEEQLGAGTLGGRIRDALAFYRPVKDVDGIEMRLHRTTLYNSIFRFDDEMIVNTHIYGFQGAYAPALHLRQLSAGGLFEIYSESFESVWAQSTPANVWE</sequence>
<dbReference type="InterPro" id="IPR010982">
    <property type="entry name" value="Lambda_DNA-bd_dom_sf"/>
</dbReference>
<dbReference type="Proteomes" id="UP001597018">
    <property type="component" value="Unassembled WGS sequence"/>
</dbReference>
<gene>
    <name evidence="2" type="ORF">ACFQ16_06315</name>
</gene>
<protein>
    <submittedName>
        <fullName evidence="2">DUF5919 domain-containing protein</fullName>
    </submittedName>
</protein>
<evidence type="ECO:0000259" key="1">
    <source>
        <dbReference type="Pfam" id="PF19319"/>
    </source>
</evidence>
<dbReference type="RefSeq" id="WP_345600719.1">
    <property type="nucleotide sequence ID" value="NZ_BAABLT010000015.1"/>
</dbReference>
<proteinExistence type="predicted"/>
<dbReference type="Pfam" id="PF19319">
    <property type="entry name" value="DUF5919"/>
    <property type="match status" value="1"/>
</dbReference>
<dbReference type="EMBL" id="JBHTIW010000002">
    <property type="protein sequence ID" value="MFD0919349.1"/>
    <property type="molecule type" value="Genomic_DNA"/>
</dbReference>
<feature type="domain" description="DUF5919" evidence="1">
    <location>
        <begin position="122"/>
        <end position="244"/>
    </location>
</feature>
<comment type="caution">
    <text evidence="2">The sequence shown here is derived from an EMBL/GenBank/DDBJ whole genome shotgun (WGS) entry which is preliminary data.</text>
</comment>
<reference evidence="3" key="1">
    <citation type="journal article" date="2019" name="Int. J. Syst. Evol. Microbiol.">
        <title>The Global Catalogue of Microorganisms (GCM) 10K type strain sequencing project: providing services to taxonomists for standard genome sequencing and annotation.</title>
        <authorList>
            <consortium name="The Broad Institute Genomics Platform"/>
            <consortium name="The Broad Institute Genome Sequencing Center for Infectious Disease"/>
            <person name="Wu L."/>
            <person name="Ma J."/>
        </authorList>
    </citation>
    <scope>NUCLEOTIDE SEQUENCE [LARGE SCALE GENOMIC DNA]</scope>
    <source>
        <strain evidence="3">CCUG 56401</strain>
    </source>
</reference>
<evidence type="ECO:0000313" key="2">
    <source>
        <dbReference type="EMBL" id="MFD0919349.1"/>
    </source>
</evidence>
<dbReference type="CDD" id="cd00093">
    <property type="entry name" value="HTH_XRE"/>
    <property type="match status" value="1"/>
</dbReference>
<name>A0ABW3FR50_9PSEU</name>
<keyword evidence="3" id="KW-1185">Reference proteome</keyword>